<evidence type="ECO:0000313" key="2">
    <source>
        <dbReference type="Proteomes" id="UP001652625"/>
    </source>
</evidence>
<sequence length="704" mass="80580">MESLISCACQAVRRTGVRFAISQFNNENVPQNNDIFSRRSNIATIFQNTLKIEKTVDSKNMPLNSSYKKYNYFRGFNKTLSLSKFAECTLLKTYNMTVQTQGYIHTAAASLEKWLSVQEIEEVLHQSGSAFKKGHTGYLTACHECNIEYEIEELNLFVDKHTGNTTCTCCGKEMSWKEFKNKTPYVNSHKNLETSEKPPIYLQSCSPEEHSYWQNSAPITSEVLKDITTYLKLYHIDENILNNFGVRVAYDCNSEKNEINGLIFPYYDITKTVLMGFKKIFFKNQEQTLIGNREDLNLFGWQCIASGQKEVVLTANELDCIAVKWATGVPCLALPTSNLPPSLLPFLEQFDRITFWFPNSYQSRQNVLQFTKKLNMLRCFTTGKNVESPLFCLEYGKDFMKKTLQESWCMTIDRLLTIKDIGDELFNELTHAKENAGVAFTRFPLLNDFLKGHRRGELTIFTGPTGSGKTTFLSELSLDLCMQGINTLWGSFEIKNVRLANIMLHQYSGIALEKHMDKFSKWYECFENLPMYFMSYYGAQDLHSVIQTIEHSVYMYDIEHVIIDNLQFMTTISNDDDRFQALDKAISLFRKCASELNIHVTIVVHPRKENDDSILQTASVFGTAKATQEADNVLILQKTDNLIMQVKKNRFNGTVGTIPLCFNPDSLCLSGFFRNVDTGEGVLPELKPIRPIQNLTAARRSKKI</sequence>
<dbReference type="PROSITE" id="PS51199">
    <property type="entry name" value="SF4_HELICASE"/>
    <property type="match status" value="1"/>
</dbReference>
<keyword evidence="3" id="KW-0378">Hydrolase</keyword>
<reference evidence="3" key="1">
    <citation type="submission" date="2025-08" db="UniProtKB">
        <authorList>
            <consortium name="RefSeq"/>
        </authorList>
    </citation>
    <scope>IDENTIFICATION</scope>
</reference>
<dbReference type="CDD" id="cd01122">
    <property type="entry name" value="Twinkle_C"/>
    <property type="match status" value="1"/>
</dbReference>
<dbReference type="Proteomes" id="UP001652625">
    <property type="component" value="Chromosome 03"/>
</dbReference>
<dbReference type="SUPFAM" id="SSF56731">
    <property type="entry name" value="DNA primase core"/>
    <property type="match status" value="1"/>
</dbReference>
<feature type="domain" description="SF4 helicase" evidence="1">
    <location>
        <begin position="432"/>
        <end position="676"/>
    </location>
</feature>
<keyword evidence="2" id="KW-1185">Reference proteome</keyword>
<keyword evidence="3" id="KW-0547">Nucleotide-binding</keyword>
<dbReference type="SUPFAM" id="SSF52540">
    <property type="entry name" value="P-loop containing nucleoside triphosphate hydrolases"/>
    <property type="match status" value="1"/>
</dbReference>
<organism evidence="2 3">
    <name type="scientific">Hydra vulgaris</name>
    <name type="common">Hydra</name>
    <name type="synonym">Hydra attenuata</name>
    <dbReference type="NCBI Taxonomy" id="6087"/>
    <lineage>
        <taxon>Eukaryota</taxon>
        <taxon>Metazoa</taxon>
        <taxon>Cnidaria</taxon>
        <taxon>Hydrozoa</taxon>
        <taxon>Hydroidolina</taxon>
        <taxon>Anthoathecata</taxon>
        <taxon>Aplanulata</taxon>
        <taxon>Hydridae</taxon>
        <taxon>Hydra</taxon>
    </lineage>
</organism>
<evidence type="ECO:0000259" key="1">
    <source>
        <dbReference type="PROSITE" id="PS51199"/>
    </source>
</evidence>
<protein>
    <submittedName>
        <fullName evidence="3">Twinkle mtDNA helicase</fullName>
    </submittedName>
</protein>
<gene>
    <name evidence="3" type="primary">LOC100209293</name>
</gene>
<dbReference type="PANTHER" id="PTHR12873:SF0">
    <property type="entry name" value="TWINKLE MTDNA HELICASE"/>
    <property type="match status" value="1"/>
</dbReference>
<dbReference type="Pfam" id="PF13481">
    <property type="entry name" value="AAA_25"/>
    <property type="match status" value="1"/>
</dbReference>
<dbReference type="InterPro" id="IPR007694">
    <property type="entry name" value="DNA_helicase_DnaB-like_C"/>
</dbReference>
<dbReference type="PANTHER" id="PTHR12873">
    <property type="entry name" value="T7-LIKE MITOCHONDRIAL DNA HELICASE"/>
    <property type="match status" value="1"/>
</dbReference>
<keyword evidence="3" id="KW-0347">Helicase</keyword>
<dbReference type="GO" id="GO:0004386">
    <property type="term" value="F:helicase activity"/>
    <property type="evidence" value="ECO:0007669"/>
    <property type="project" value="UniProtKB-KW"/>
</dbReference>
<dbReference type="RefSeq" id="XP_065648273.1">
    <property type="nucleotide sequence ID" value="XM_065792201.1"/>
</dbReference>
<name>A0ABM4BGZ4_HYDVU</name>
<proteinExistence type="predicted"/>
<dbReference type="Gene3D" id="3.40.50.300">
    <property type="entry name" value="P-loop containing nucleotide triphosphate hydrolases"/>
    <property type="match status" value="1"/>
</dbReference>
<dbReference type="InterPro" id="IPR027417">
    <property type="entry name" value="P-loop_NTPase"/>
</dbReference>
<accession>A0ABM4BGZ4</accession>
<dbReference type="InterPro" id="IPR027032">
    <property type="entry name" value="Twinkle-like"/>
</dbReference>
<dbReference type="GeneID" id="100209293"/>
<evidence type="ECO:0000313" key="3">
    <source>
        <dbReference type="RefSeq" id="XP_065648273.1"/>
    </source>
</evidence>
<keyword evidence="3" id="KW-0067">ATP-binding</keyword>